<evidence type="ECO:0000313" key="5">
    <source>
        <dbReference type="Proteomes" id="UP000310158"/>
    </source>
</evidence>
<dbReference type="AlphaFoldDB" id="A0A4S4LG92"/>
<evidence type="ECO:0000259" key="3">
    <source>
        <dbReference type="Pfam" id="PF20153"/>
    </source>
</evidence>
<dbReference type="EMBL" id="SGPL01000555">
    <property type="protein sequence ID" value="THH10715.1"/>
    <property type="molecule type" value="Genomic_DNA"/>
</dbReference>
<dbReference type="OrthoDB" id="3221808at2759"/>
<feature type="compositionally biased region" description="Basic and acidic residues" evidence="1">
    <location>
        <begin position="1174"/>
        <end position="1192"/>
    </location>
</feature>
<reference evidence="4 5" key="1">
    <citation type="submission" date="2019-02" db="EMBL/GenBank/DDBJ databases">
        <title>Genome sequencing of the rare red list fungi Bondarzewia mesenterica.</title>
        <authorList>
            <person name="Buettner E."/>
            <person name="Kellner H."/>
        </authorList>
    </citation>
    <scope>NUCLEOTIDE SEQUENCE [LARGE SCALE GENOMIC DNA]</scope>
    <source>
        <strain evidence="4 5">DSM 108281</strain>
    </source>
</reference>
<feature type="transmembrane region" description="Helical" evidence="2">
    <location>
        <begin position="342"/>
        <end position="361"/>
    </location>
</feature>
<gene>
    <name evidence="4" type="ORF">EW146_g8286</name>
</gene>
<protein>
    <recommendedName>
        <fullName evidence="3">DUF6535 domain-containing protein</fullName>
    </recommendedName>
</protein>
<keyword evidence="2" id="KW-0812">Transmembrane</keyword>
<evidence type="ECO:0000256" key="2">
    <source>
        <dbReference type="SAM" id="Phobius"/>
    </source>
</evidence>
<feature type="region of interest" description="Disordered" evidence="1">
    <location>
        <begin position="1126"/>
        <end position="1200"/>
    </location>
</feature>
<sequence length="1200" mass="132606">MSVNLLTVSGRFFTVQRSVLGGSSGSSLASCDPDHVKLEARSSKHDGQKREIQDGLVRGGRLGGITRAPAPPRPVPGARAAFKFAPSKLAIGTIPPEASPPLFFVSRVQHSREASTMAIEESSLDIEVGKSCAHSIYVLDPPVTLQNLEDVERSSKIWSIYVNESQKFDKALVESWKGDMDANLIFAGLFSACVTAFLIQSYQLLQPGSNSINASLLSQISQAMSGSTNRSTDSASLPSASTDSSIPASAIRVNILWFLSLLSSLLCALCATLIQQWARNYTQAIERRSLPHQRGRIRAFLFHGIQQSRLKAFVDGVPTLLHLSLFLFFGGIYDFLAPINEPIALMVLIVVSIYGAGYILIGLQPLFGLDIPYQTPMSAPMWRVKQLVWPLRYHDFHDKHVVMQGNLAHGREEYAMHASQGCKERDLEALSWILDSLTEDDELEAFVEGIPGFLSSGRVVDGMSIMHALMKHGHLGDKIVKLLESCASSAVDFVAPRRARALTCLTTISALSRELTSDEDSHKWSLFFDSGTAAAMMRLRTVDDPVVVIHAHCTIAIMFWRLFSDYDELTTRAKHSLFALERHVSPMPAKGAPGWRFIRSSDSLDLAIKELKQKLGVIRTSMIAPWFSSMHTILDHLCSHFADAPQLPPSTKDFASYLKYQTSRATQSHFHLTRERQKEVLRDIESGNLSMLTSVLQYLAVHARTVGTVLELKLEHQIKDSFKELGEILEQWNSKSVKDLVSKMVDAGHVANLIQLVSGALNNSHLSATEYKLVLETLGSVQVPLSASRLDQRTQAHLLTLLRFVKNEHTVIVQRQKQTTKLEDASPRAAFLMQVTERLTPAVTLALNTPGLLINARNLLTRYQRDCPVVRDVVSRALTMINDKLTPTATEGQVVLRRRAPHQPHAESAPTRSRIRRIRTVEDQAVISRQIRVLEGRNVSLPFITWLEESDEDDLFAYLSGVELDQQSRDLISPMSPSTPLPRDSTGLESDRITWQPDPLYEALFAYDDNDASSVDSRIRERLDDALQEVVDLIDAVPPLSTASASPVIPDGPVEREPYTDRARADDDHPLAHSAGSRGHLEAPMLAQRDSGFSEPPDDGVEEVPHLSTLLADDISGIRLSSSFEADAGDDVGVKESSGFDPLPMFLESEPSLAVTASQDEGQIGGGEWIRSSEVSDNRRDPSPDDDSRPVEVIDWYSGL</sequence>
<dbReference type="Pfam" id="PF20153">
    <property type="entry name" value="DUF6535"/>
    <property type="match status" value="1"/>
</dbReference>
<feature type="transmembrane region" description="Helical" evidence="2">
    <location>
        <begin position="312"/>
        <end position="336"/>
    </location>
</feature>
<name>A0A4S4LG92_9AGAM</name>
<feature type="transmembrane region" description="Helical" evidence="2">
    <location>
        <begin position="255"/>
        <end position="278"/>
    </location>
</feature>
<proteinExistence type="predicted"/>
<comment type="caution">
    <text evidence="4">The sequence shown here is derived from an EMBL/GenBank/DDBJ whole genome shotgun (WGS) entry which is preliminary data.</text>
</comment>
<keyword evidence="2" id="KW-0472">Membrane</keyword>
<dbReference type="InterPro" id="IPR045338">
    <property type="entry name" value="DUF6535"/>
</dbReference>
<keyword evidence="5" id="KW-1185">Reference proteome</keyword>
<feature type="compositionally biased region" description="Basic and acidic residues" evidence="1">
    <location>
        <begin position="1053"/>
        <end position="1071"/>
    </location>
</feature>
<evidence type="ECO:0000313" key="4">
    <source>
        <dbReference type="EMBL" id="THH10715.1"/>
    </source>
</evidence>
<feature type="region of interest" description="Disordered" evidence="1">
    <location>
        <begin position="971"/>
        <end position="992"/>
    </location>
</feature>
<evidence type="ECO:0000256" key="1">
    <source>
        <dbReference type="SAM" id="MobiDB-lite"/>
    </source>
</evidence>
<organism evidence="4 5">
    <name type="scientific">Bondarzewia mesenterica</name>
    <dbReference type="NCBI Taxonomy" id="1095465"/>
    <lineage>
        <taxon>Eukaryota</taxon>
        <taxon>Fungi</taxon>
        <taxon>Dikarya</taxon>
        <taxon>Basidiomycota</taxon>
        <taxon>Agaricomycotina</taxon>
        <taxon>Agaricomycetes</taxon>
        <taxon>Russulales</taxon>
        <taxon>Bondarzewiaceae</taxon>
        <taxon>Bondarzewia</taxon>
    </lineage>
</organism>
<feature type="region of interest" description="Disordered" evidence="1">
    <location>
        <begin position="1041"/>
        <end position="1082"/>
    </location>
</feature>
<keyword evidence="2" id="KW-1133">Transmembrane helix</keyword>
<dbReference type="Proteomes" id="UP000310158">
    <property type="component" value="Unassembled WGS sequence"/>
</dbReference>
<feature type="domain" description="DUF6535" evidence="3">
    <location>
        <begin position="158"/>
        <end position="337"/>
    </location>
</feature>
<accession>A0A4S4LG92</accession>